<dbReference type="AlphaFoldDB" id="A0A225WMC6"/>
<evidence type="ECO:0000256" key="1">
    <source>
        <dbReference type="SAM" id="MobiDB-lite"/>
    </source>
</evidence>
<organism evidence="2 3">
    <name type="scientific">Phytophthora megakarya</name>
    <dbReference type="NCBI Taxonomy" id="4795"/>
    <lineage>
        <taxon>Eukaryota</taxon>
        <taxon>Sar</taxon>
        <taxon>Stramenopiles</taxon>
        <taxon>Oomycota</taxon>
        <taxon>Peronosporomycetes</taxon>
        <taxon>Peronosporales</taxon>
        <taxon>Peronosporaceae</taxon>
        <taxon>Phytophthora</taxon>
    </lineage>
</organism>
<feature type="region of interest" description="Disordered" evidence="1">
    <location>
        <begin position="144"/>
        <end position="179"/>
    </location>
</feature>
<gene>
    <name evidence="2" type="ORF">PHMEG_0007242</name>
</gene>
<name>A0A225WMC6_9STRA</name>
<sequence length="179" mass="19736">MADGLTGGFTNAANVQHALGMFLRLAWPQRKDIAQAHVRDKRGSPSTILNNAVLFLDELAQSDGRQDDFKRRKIADGSPAVRTDPRYNAEYIGAKNFTSIPKASGSKANMAVVGRKWKPTKMQRRRSMVCYICSEEGHTAKFHRQHLSKTAEEPDDSQAQGNSAVAEDDSETDVLDDSA</sequence>
<accession>A0A225WMC6</accession>
<reference evidence="3" key="1">
    <citation type="submission" date="2017-03" db="EMBL/GenBank/DDBJ databases">
        <title>Phytopthora megakarya and P. palmivora, two closely related causual agents of cacao black pod achieved similar genome size and gene model numbers by different mechanisms.</title>
        <authorList>
            <person name="Ali S."/>
            <person name="Shao J."/>
            <person name="Larry D.J."/>
            <person name="Kronmiller B."/>
            <person name="Shen D."/>
            <person name="Strem M.D."/>
            <person name="Melnick R.L."/>
            <person name="Guiltinan M.J."/>
            <person name="Tyler B.M."/>
            <person name="Meinhardt L.W."/>
            <person name="Bailey B.A."/>
        </authorList>
    </citation>
    <scope>NUCLEOTIDE SEQUENCE [LARGE SCALE GENOMIC DNA]</scope>
    <source>
        <strain evidence="3">zdho120</strain>
    </source>
</reference>
<dbReference type="EMBL" id="NBNE01000560">
    <property type="protein sequence ID" value="OWZ18634.1"/>
    <property type="molecule type" value="Genomic_DNA"/>
</dbReference>
<dbReference type="OrthoDB" id="116720at2759"/>
<feature type="compositionally biased region" description="Acidic residues" evidence="1">
    <location>
        <begin position="166"/>
        <end position="179"/>
    </location>
</feature>
<proteinExistence type="predicted"/>
<evidence type="ECO:0000313" key="2">
    <source>
        <dbReference type="EMBL" id="OWZ18634.1"/>
    </source>
</evidence>
<keyword evidence="3" id="KW-1185">Reference proteome</keyword>
<evidence type="ECO:0000313" key="3">
    <source>
        <dbReference type="Proteomes" id="UP000198211"/>
    </source>
</evidence>
<dbReference type="Proteomes" id="UP000198211">
    <property type="component" value="Unassembled WGS sequence"/>
</dbReference>
<comment type="caution">
    <text evidence="2">The sequence shown here is derived from an EMBL/GenBank/DDBJ whole genome shotgun (WGS) entry which is preliminary data.</text>
</comment>
<protein>
    <submittedName>
        <fullName evidence="2">Uncharacterized protein</fullName>
    </submittedName>
</protein>